<evidence type="ECO:0000256" key="10">
    <source>
        <dbReference type="ARBA" id="ARBA00038868"/>
    </source>
</evidence>
<dbReference type="STRING" id="30019.A0A0M4F8R9"/>
<accession>A0A0M4F8R9</accession>
<dbReference type="InterPro" id="IPR043504">
    <property type="entry name" value="Peptidase_S1_PA_chymotrypsin"/>
</dbReference>
<comment type="subcellular location">
    <subcellularLocation>
        <location evidence="1">Secreted</location>
        <location evidence="1">Extracellular space</location>
    </subcellularLocation>
</comment>
<keyword evidence="8" id="KW-1015">Disulfide bond</keyword>
<evidence type="ECO:0000256" key="8">
    <source>
        <dbReference type="ARBA" id="ARBA00023157"/>
    </source>
</evidence>
<keyword evidence="4 11" id="KW-0732">Signal</keyword>
<organism evidence="13 14">
    <name type="scientific">Drosophila busckii</name>
    <name type="common">Fruit fly</name>
    <dbReference type="NCBI Taxonomy" id="30019"/>
    <lineage>
        <taxon>Eukaryota</taxon>
        <taxon>Metazoa</taxon>
        <taxon>Ecdysozoa</taxon>
        <taxon>Arthropoda</taxon>
        <taxon>Hexapoda</taxon>
        <taxon>Insecta</taxon>
        <taxon>Pterygota</taxon>
        <taxon>Neoptera</taxon>
        <taxon>Endopterygota</taxon>
        <taxon>Diptera</taxon>
        <taxon>Brachycera</taxon>
        <taxon>Muscomorpha</taxon>
        <taxon>Ephydroidea</taxon>
        <taxon>Drosophilidae</taxon>
        <taxon>Drosophila</taxon>
    </lineage>
</organism>
<dbReference type="SUPFAM" id="SSF50494">
    <property type="entry name" value="Trypsin-like serine proteases"/>
    <property type="match status" value="1"/>
</dbReference>
<dbReference type="OrthoDB" id="60866at2759"/>
<keyword evidence="7" id="KW-0865">Zymogen</keyword>
<dbReference type="Pfam" id="PF00089">
    <property type="entry name" value="Trypsin"/>
    <property type="match status" value="1"/>
</dbReference>
<dbReference type="PANTHER" id="PTHR24276">
    <property type="entry name" value="POLYSERASE-RELATED"/>
    <property type="match status" value="1"/>
</dbReference>
<dbReference type="EMBL" id="CP012528">
    <property type="protein sequence ID" value="ALC48825.1"/>
    <property type="molecule type" value="Genomic_DNA"/>
</dbReference>
<gene>
    <name evidence="13" type="ORF">Dbus_chrXg681</name>
</gene>
<dbReference type="AlphaFoldDB" id="A0A0M4F8R9"/>
<dbReference type="EC" id="3.4.21.4" evidence="10"/>
<proteinExistence type="inferred from homology"/>
<dbReference type="InterPro" id="IPR009003">
    <property type="entry name" value="Peptidase_S1_PA"/>
</dbReference>
<dbReference type="GO" id="GO:0006508">
    <property type="term" value="P:proteolysis"/>
    <property type="evidence" value="ECO:0007669"/>
    <property type="project" value="UniProtKB-KW"/>
</dbReference>
<evidence type="ECO:0000256" key="6">
    <source>
        <dbReference type="ARBA" id="ARBA00022825"/>
    </source>
</evidence>
<dbReference type="Proteomes" id="UP000494163">
    <property type="component" value="Chromosome X"/>
</dbReference>
<keyword evidence="14" id="KW-1185">Reference proteome</keyword>
<evidence type="ECO:0000256" key="1">
    <source>
        <dbReference type="ARBA" id="ARBA00004239"/>
    </source>
</evidence>
<dbReference type="GO" id="GO:0005576">
    <property type="term" value="C:extracellular region"/>
    <property type="evidence" value="ECO:0007669"/>
    <property type="project" value="UniProtKB-SubCell"/>
</dbReference>
<evidence type="ECO:0000256" key="9">
    <source>
        <dbReference type="ARBA" id="ARBA00036320"/>
    </source>
</evidence>
<dbReference type="GO" id="GO:0004252">
    <property type="term" value="F:serine-type endopeptidase activity"/>
    <property type="evidence" value="ECO:0007669"/>
    <property type="project" value="UniProtKB-EC"/>
</dbReference>
<dbReference type="PROSITE" id="PS50240">
    <property type="entry name" value="TRYPSIN_DOM"/>
    <property type="match status" value="1"/>
</dbReference>
<evidence type="ECO:0000313" key="14">
    <source>
        <dbReference type="Proteomes" id="UP000494163"/>
    </source>
</evidence>
<dbReference type="SMART" id="SM00020">
    <property type="entry name" value="Tryp_SPc"/>
    <property type="match status" value="1"/>
</dbReference>
<keyword evidence="3" id="KW-0645">Protease</keyword>
<feature type="chain" id="PRO_5005794096" description="trypsin" evidence="11">
    <location>
        <begin position="18"/>
        <end position="263"/>
    </location>
</feature>
<evidence type="ECO:0000256" key="3">
    <source>
        <dbReference type="ARBA" id="ARBA00022670"/>
    </source>
</evidence>
<evidence type="ECO:0000259" key="12">
    <source>
        <dbReference type="PROSITE" id="PS50240"/>
    </source>
</evidence>
<feature type="signal peptide" evidence="11">
    <location>
        <begin position="1"/>
        <end position="17"/>
    </location>
</feature>
<sequence length="263" mass="28186">MWTKLYIVCACAALGLAAPAQETADLMPEARIINGRLAVEGMFPYMVALSRNGTYVCGGAIIAPEYIITAAQCVTDKVTKGVMEPVPAAQLSIRVGSLDRLQGGVVSKISQVTVHEDYIGKKTNDLAILRLPAPLNYTEAIGEVRITHWGITGFAPLNITGWGSLSINGAFPRLLHWQTDSALTSNDCALSTWIMNSSVLCAGRWTGNGICTGDMGGPAVGDGRLHGIANWVGGKCGSDSPNGYADIYYFRDWIKIHANLTYY</sequence>
<keyword evidence="6" id="KW-0720">Serine protease</keyword>
<dbReference type="Gene3D" id="2.40.10.10">
    <property type="entry name" value="Trypsin-like serine proteases"/>
    <property type="match status" value="2"/>
</dbReference>
<dbReference type="InterPro" id="IPR001254">
    <property type="entry name" value="Trypsin_dom"/>
</dbReference>
<name>A0A0M4F8R9_DROBS</name>
<dbReference type="OMA" id="EVRITHW"/>
<dbReference type="PRINTS" id="PR00722">
    <property type="entry name" value="CHYMOTRYPSIN"/>
</dbReference>
<protein>
    <recommendedName>
        <fullName evidence="10">trypsin</fullName>
        <ecNumber evidence="10">3.4.21.4</ecNumber>
    </recommendedName>
</protein>
<comment type="similarity">
    <text evidence="2">Belongs to the peptidase S1 family.</text>
</comment>
<dbReference type="CDD" id="cd00190">
    <property type="entry name" value="Tryp_SPc"/>
    <property type="match status" value="1"/>
</dbReference>
<evidence type="ECO:0000256" key="2">
    <source>
        <dbReference type="ARBA" id="ARBA00007664"/>
    </source>
</evidence>
<dbReference type="FunFam" id="2.40.10.10:FF:000068">
    <property type="entry name" value="transmembrane protease serine 2"/>
    <property type="match status" value="1"/>
</dbReference>
<feature type="domain" description="Peptidase S1" evidence="12">
    <location>
        <begin position="32"/>
        <end position="259"/>
    </location>
</feature>
<evidence type="ECO:0000256" key="7">
    <source>
        <dbReference type="ARBA" id="ARBA00023145"/>
    </source>
</evidence>
<comment type="catalytic activity">
    <reaction evidence="9">
        <text>Preferential cleavage: Arg-|-Xaa, Lys-|-Xaa.</text>
        <dbReference type="EC" id="3.4.21.4"/>
    </reaction>
</comment>
<evidence type="ECO:0000256" key="11">
    <source>
        <dbReference type="SAM" id="SignalP"/>
    </source>
</evidence>
<dbReference type="InterPro" id="IPR050430">
    <property type="entry name" value="Peptidase_S1"/>
</dbReference>
<keyword evidence="5" id="KW-0378">Hydrolase</keyword>
<dbReference type="SMR" id="A0A0M4F8R9"/>
<evidence type="ECO:0000256" key="5">
    <source>
        <dbReference type="ARBA" id="ARBA00022801"/>
    </source>
</evidence>
<dbReference type="PANTHER" id="PTHR24276:SF91">
    <property type="entry name" value="AT26814P-RELATED"/>
    <property type="match status" value="1"/>
</dbReference>
<evidence type="ECO:0000256" key="4">
    <source>
        <dbReference type="ARBA" id="ARBA00022729"/>
    </source>
</evidence>
<evidence type="ECO:0000313" key="13">
    <source>
        <dbReference type="EMBL" id="ALC48825.1"/>
    </source>
</evidence>
<dbReference type="InterPro" id="IPR001314">
    <property type="entry name" value="Peptidase_S1A"/>
</dbReference>
<reference evidence="13 14" key="1">
    <citation type="submission" date="2015-08" db="EMBL/GenBank/DDBJ databases">
        <title>Ancestral chromatin configuration constrains chromatin evolution on differentiating sex chromosomes in Drosophila.</title>
        <authorList>
            <person name="Zhou Q."/>
            <person name="Bachtrog D."/>
        </authorList>
    </citation>
    <scope>NUCLEOTIDE SEQUENCE [LARGE SCALE GENOMIC DNA]</scope>
    <source>
        <tissue evidence="13">Whole larvae</tissue>
    </source>
</reference>